<proteinExistence type="predicted"/>
<accession>A0ABR6MAR1</accession>
<gene>
    <name evidence="2" type="ORF">FHU28_002305</name>
</gene>
<name>A0ABR6MAR1_MICEC</name>
<protein>
    <recommendedName>
        <fullName evidence="4">Sensor protein</fullName>
    </recommendedName>
</protein>
<keyword evidence="1" id="KW-1133">Transmembrane helix</keyword>
<feature type="transmembrane region" description="Helical" evidence="1">
    <location>
        <begin position="113"/>
        <end position="134"/>
    </location>
</feature>
<dbReference type="GeneID" id="300292886"/>
<comment type="caution">
    <text evidence="2">The sequence shown here is derived from an EMBL/GenBank/DDBJ whole genome shotgun (WGS) entry which is preliminary data.</text>
</comment>
<evidence type="ECO:0000256" key="1">
    <source>
        <dbReference type="SAM" id="Phobius"/>
    </source>
</evidence>
<keyword evidence="1" id="KW-0472">Membrane</keyword>
<evidence type="ECO:0000313" key="2">
    <source>
        <dbReference type="EMBL" id="MBB5112466.1"/>
    </source>
</evidence>
<reference evidence="2 3" key="1">
    <citation type="submission" date="2020-08" db="EMBL/GenBank/DDBJ databases">
        <title>Sequencing the genomes of 1000 actinobacteria strains.</title>
        <authorList>
            <person name="Klenk H.-P."/>
        </authorList>
    </citation>
    <scope>NUCLEOTIDE SEQUENCE [LARGE SCALE GENOMIC DNA]</scope>
    <source>
        <strain evidence="2 3">DSM 43036</strain>
    </source>
</reference>
<evidence type="ECO:0008006" key="4">
    <source>
        <dbReference type="Google" id="ProtNLM"/>
    </source>
</evidence>
<dbReference type="Proteomes" id="UP000618986">
    <property type="component" value="Unassembled WGS sequence"/>
</dbReference>
<evidence type="ECO:0000313" key="3">
    <source>
        <dbReference type="Proteomes" id="UP000618986"/>
    </source>
</evidence>
<dbReference type="RefSeq" id="WP_116508918.1">
    <property type="nucleotide sequence ID" value="NZ_JACHJC010000001.1"/>
</dbReference>
<feature type="transmembrane region" description="Helical" evidence="1">
    <location>
        <begin position="52"/>
        <end position="71"/>
    </location>
</feature>
<organism evidence="2 3">
    <name type="scientific">Micromonospora echinospora</name>
    <name type="common">Micromonospora purpurea</name>
    <dbReference type="NCBI Taxonomy" id="1877"/>
    <lineage>
        <taxon>Bacteria</taxon>
        <taxon>Bacillati</taxon>
        <taxon>Actinomycetota</taxon>
        <taxon>Actinomycetes</taxon>
        <taxon>Micromonosporales</taxon>
        <taxon>Micromonosporaceae</taxon>
        <taxon>Micromonospora</taxon>
    </lineage>
</organism>
<feature type="transmembrane region" description="Helical" evidence="1">
    <location>
        <begin position="146"/>
        <end position="166"/>
    </location>
</feature>
<dbReference type="EMBL" id="JACHJC010000001">
    <property type="protein sequence ID" value="MBB5112466.1"/>
    <property type="molecule type" value="Genomic_DNA"/>
</dbReference>
<sequence length="190" mass="20577">MTDSDVHGALAEYQSLRAEIDSRAKFQQQILALQLTLTSAIVAFALSSPGLLPVLLIVPLSSYLLCGRYVGQRTAMRWTTRYINEELAPRVPGGLGWAAWSQANRRPARVLDWFIPLLICFPGAGVLALGWTLWPTFTHRHAGAVVGLGTVWTVGLLATGLSIYLLTGVLRSRPASTESAIDHPADAQSV</sequence>
<keyword evidence="3" id="KW-1185">Reference proteome</keyword>
<keyword evidence="1" id="KW-0812">Transmembrane</keyword>